<protein>
    <submittedName>
        <fullName evidence="7">Carbohydrate kinase</fullName>
    </submittedName>
</protein>
<keyword evidence="4 7" id="KW-0418">Kinase</keyword>
<name>A0ABT2TWG6_9FIRM</name>
<comment type="caution">
    <text evidence="7">The sequence shown here is derived from an EMBL/GenBank/DDBJ whole genome shotgun (WGS) entry which is preliminary data.</text>
</comment>
<dbReference type="RefSeq" id="WP_158422393.1">
    <property type="nucleotide sequence ID" value="NZ_JAOQJL010000034.1"/>
</dbReference>
<dbReference type="InterPro" id="IPR002139">
    <property type="entry name" value="Ribo/fructo_kinase"/>
</dbReference>
<evidence type="ECO:0000256" key="4">
    <source>
        <dbReference type="ARBA" id="ARBA00022777"/>
    </source>
</evidence>
<evidence type="ECO:0000256" key="1">
    <source>
        <dbReference type="ARBA" id="ARBA00010688"/>
    </source>
</evidence>
<dbReference type="InterPro" id="IPR050306">
    <property type="entry name" value="PfkB_Carbo_kinase"/>
</dbReference>
<sequence length="314" mass="33883">MMDLYSIGEMVIDMIPGSEPASYLRRAGGAPANVAIAVVKNGLKASLTCKVGNDDFGRFLMDTLKENQVKQNVPELTDQAITTIAFVTLQEDGERTFTFARKPGADMLLSPDEVKESDIADSVIIHAGSCSLSASPVAEATIKALKTGHDLGKLVSFDVNYRNLMWNDDQQACADAVKAILPYVDILKISEEEVEMLGGQEHIQDLMKENQIAMVVETLGSEGACAYLGEEVIHVAGRKVKAVDATGAGDAFWGAFLSSLRIQGVEKSTDLNAKIVRNAMEYGNISGCICVQSKGAIDSLPTRETIEAYIRENK</sequence>
<reference evidence="7 8" key="1">
    <citation type="journal article" date="2021" name="ISME Commun">
        <title>Automated analysis of genomic sequences facilitates high-throughput and comprehensive description of bacteria.</title>
        <authorList>
            <person name="Hitch T.C.A."/>
        </authorList>
    </citation>
    <scope>NUCLEOTIDE SEQUENCE [LARGE SCALE GENOMIC DNA]</scope>
    <source>
        <strain evidence="7 8">Sanger_23</strain>
    </source>
</reference>
<dbReference type="PANTHER" id="PTHR43085:SF1">
    <property type="entry name" value="PSEUDOURIDINE KINASE-RELATED"/>
    <property type="match status" value="1"/>
</dbReference>
<dbReference type="EMBL" id="JAOQJL010000034">
    <property type="protein sequence ID" value="MCU6766584.1"/>
    <property type="molecule type" value="Genomic_DNA"/>
</dbReference>
<evidence type="ECO:0000256" key="2">
    <source>
        <dbReference type="ARBA" id="ARBA00022679"/>
    </source>
</evidence>
<evidence type="ECO:0000256" key="5">
    <source>
        <dbReference type="ARBA" id="ARBA00022840"/>
    </source>
</evidence>
<dbReference type="SUPFAM" id="SSF53613">
    <property type="entry name" value="Ribokinase-like"/>
    <property type="match status" value="1"/>
</dbReference>
<dbReference type="Proteomes" id="UP001652409">
    <property type="component" value="Unassembled WGS sequence"/>
</dbReference>
<keyword evidence="3" id="KW-0547">Nucleotide-binding</keyword>
<dbReference type="Pfam" id="PF00294">
    <property type="entry name" value="PfkB"/>
    <property type="match status" value="1"/>
</dbReference>
<comment type="similarity">
    <text evidence="1">Belongs to the carbohydrate kinase PfkB family.</text>
</comment>
<evidence type="ECO:0000313" key="7">
    <source>
        <dbReference type="EMBL" id="MCU6766584.1"/>
    </source>
</evidence>
<accession>A0ABT2TWG6</accession>
<keyword evidence="8" id="KW-1185">Reference proteome</keyword>
<evidence type="ECO:0000313" key="8">
    <source>
        <dbReference type="Proteomes" id="UP001652409"/>
    </source>
</evidence>
<dbReference type="PANTHER" id="PTHR43085">
    <property type="entry name" value="HEXOKINASE FAMILY MEMBER"/>
    <property type="match status" value="1"/>
</dbReference>
<dbReference type="GO" id="GO:0016301">
    <property type="term" value="F:kinase activity"/>
    <property type="evidence" value="ECO:0007669"/>
    <property type="project" value="UniProtKB-KW"/>
</dbReference>
<evidence type="ECO:0000256" key="3">
    <source>
        <dbReference type="ARBA" id="ARBA00022741"/>
    </source>
</evidence>
<keyword evidence="5" id="KW-0067">ATP-binding</keyword>
<proteinExistence type="inferred from homology"/>
<dbReference type="InterPro" id="IPR011611">
    <property type="entry name" value="PfkB_dom"/>
</dbReference>
<gene>
    <name evidence="7" type="ORF">OCV61_14435</name>
</gene>
<feature type="domain" description="Carbohydrate kinase PfkB" evidence="6">
    <location>
        <begin position="3"/>
        <end position="303"/>
    </location>
</feature>
<dbReference type="Gene3D" id="3.40.1190.20">
    <property type="match status" value="1"/>
</dbReference>
<organism evidence="7 8">
    <name type="scientific">Blautia ammoniilytica</name>
    <dbReference type="NCBI Taxonomy" id="2981782"/>
    <lineage>
        <taxon>Bacteria</taxon>
        <taxon>Bacillati</taxon>
        <taxon>Bacillota</taxon>
        <taxon>Clostridia</taxon>
        <taxon>Lachnospirales</taxon>
        <taxon>Lachnospiraceae</taxon>
        <taxon>Blautia</taxon>
    </lineage>
</organism>
<keyword evidence="2" id="KW-0808">Transferase</keyword>
<dbReference type="CDD" id="cd01167">
    <property type="entry name" value="bac_FRK"/>
    <property type="match status" value="1"/>
</dbReference>
<dbReference type="PRINTS" id="PR00990">
    <property type="entry name" value="RIBOKINASE"/>
</dbReference>
<evidence type="ECO:0000259" key="6">
    <source>
        <dbReference type="Pfam" id="PF00294"/>
    </source>
</evidence>
<dbReference type="InterPro" id="IPR029056">
    <property type="entry name" value="Ribokinase-like"/>
</dbReference>